<keyword evidence="6" id="KW-1185">Reference proteome</keyword>
<evidence type="ECO:0000256" key="3">
    <source>
        <dbReference type="ARBA" id="ARBA00023163"/>
    </source>
</evidence>
<feature type="domain" description="HTH gntR-type" evidence="4">
    <location>
        <begin position="8"/>
        <end position="75"/>
    </location>
</feature>
<dbReference type="PANTHER" id="PTHR43537">
    <property type="entry name" value="TRANSCRIPTIONAL REGULATOR, GNTR FAMILY"/>
    <property type="match status" value="1"/>
</dbReference>
<accession>A0ABY5E6T8</accession>
<evidence type="ECO:0000313" key="6">
    <source>
        <dbReference type="Proteomes" id="UP001060012"/>
    </source>
</evidence>
<keyword evidence="3" id="KW-0804">Transcription</keyword>
<dbReference type="PANTHER" id="PTHR43537:SF53">
    <property type="entry name" value="HTH-TYPE TRANSCRIPTIONAL REPRESSOR NANR"/>
    <property type="match status" value="1"/>
</dbReference>
<protein>
    <submittedName>
        <fullName evidence="5">GntR family transcriptional regulator</fullName>
    </submittedName>
</protein>
<dbReference type="PROSITE" id="PS50949">
    <property type="entry name" value="HTH_GNTR"/>
    <property type="match status" value="1"/>
</dbReference>
<dbReference type="EMBL" id="CP100595">
    <property type="protein sequence ID" value="UTJ07455.1"/>
    <property type="molecule type" value="Genomic_DNA"/>
</dbReference>
<gene>
    <name evidence="5" type="ORF">NJU99_05005</name>
</gene>
<dbReference type="InterPro" id="IPR008920">
    <property type="entry name" value="TF_FadR/GntR_C"/>
</dbReference>
<evidence type="ECO:0000256" key="1">
    <source>
        <dbReference type="ARBA" id="ARBA00023015"/>
    </source>
</evidence>
<dbReference type="SMART" id="SM00345">
    <property type="entry name" value="HTH_GNTR"/>
    <property type="match status" value="1"/>
</dbReference>
<dbReference type="Proteomes" id="UP001060012">
    <property type="component" value="Chromosome"/>
</dbReference>
<dbReference type="InterPro" id="IPR036388">
    <property type="entry name" value="WH-like_DNA-bd_sf"/>
</dbReference>
<dbReference type="InterPro" id="IPR036390">
    <property type="entry name" value="WH_DNA-bd_sf"/>
</dbReference>
<name>A0ABY5E6T8_9BACT</name>
<dbReference type="Pfam" id="PF00392">
    <property type="entry name" value="GntR"/>
    <property type="match status" value="1"/>
</dbReference>
<proteinExistence type="predicted"/>
<dbReference type="RefSeq" id="WP_254577629.1">
    <property type="nucleotide sequence ID" value="NZ_CP100595.1"/>
</dbReference>
<keyword evidence="1" id="KW-0805">Transcription regulation</keyword>
<evidence type="ECO:0000259" key="4">
    <source>
        <dbReference type="PROSITE" id="PS50949"/>
    </source>
</evidence>
<reference evidence="5" key="1">
    <citation type="submission" date="2022-07" db="EMBL/GenBank/DDBJ databases">
        <title>Arcobacter roscoffensis sp. nov., a marine bacterium isolated from coastal seawater collected from Roscoff, France.</title>
        <authorList>
            <person name="Pascual J."/>
            <person name="Lepeaux C."/>
            <person name="Methner A."/>
            <person name="Overmann J."/>
        </authorList>
    </citation>
    <scope>NUCLEOTIDE SEQUENCE</scope>
    <source>
        <strain evidence="5">ARW1-2F2</strain>
    </source>
</reference>
<dbReference type="Gene3D" id="1.10.10.10">
    <property type="entry name" value="Winged helix-like DNA-binding domain superfamily/Winged helix DNA-binding domain"/>
    <property type="match status" value="1"/>
</dbReference>
<dbReference type="InterPro" id="IPR011711">
    <property type="entry name" value="GntR_C"/>
</dbReference>
<dbReference type="Gene3D" id="1.20.120.530">
    <property type="entry name" value="GntR ligand-binding domain-like"/>
    <property type="match status" value="1"/>
</dbReference>
<sequence length="228" mass="26266">MLEINEHRTLEEEIVYFIFDSILNKKIQAGIKLSESVLAKEFNTSRDVIRKAFSQLQSMGILKYKKNQGFHVVWLTKEDTKDIFATRKILELGIIQILTQMHAKNELDLSLLNQSVETEEFLKVSLRNGEYVKSSCDFHLNLALLTKNDYLINALKPLIALSTLAALIYDNQETSFCSYDEHKVVIKAIESHDIENAKSIMYQHLNHCVESLDFDIKPSKKINLIFGK</sequence>
<dbReference type="SUPFAM" id="SSF46785">
    <property type="entry name" value="Winged helix' DNA-binding domain"/>
    <property type="match status" value="1"/>
</dbReference>
<dbReference type="Pfam" id="PF07729">
    <property type="entry name" value="FCD"/>
    <property type="match status" value="1"/>
</dbReference>
<evidence type="ECO:0000313" key="5">
    <source>
        <dbReference type="EMBL" id="UTJ07455.1"/>
    </source>
</evidence>
<dbReference type="SUPFAM" id="SSF48008">
    <property type="entry name" value="GntR ligand-binding domain-like"/>
    <property type="match status" value="1"/>
</dbReference>
<organism evidence="5 6">
    <name type="scientific">Arcobacter roscoffensis</name>
    <dbReference type="NCBI Taxonomy" id="2961520"/>
    <lineage>
        <taxon>Bacteria</taxon>
        <taxon>Pseudomonadati</taxon>
        <taxon>Campylobacterota</taxon>
        <taxon>Epsilonproteobacteria</taxon>
        <taxon>Campylobacterales</taxon>
        <taxon>Arcobacteraceae</taxon>
        <taxon>Arcobacter</taxon>
    </lineage>
</organism>
<evidence type="ECO:0000256" key="2">
    <source>
        <dbReference type="ARBA" id="ARBA00023125"/>
    </source>
</evidence>
<dbReference type="InterPro" id="IPR000524">
    <property type="entry name" value="Tscrpt_reg_HTH_GntR"/>
</dbReference>
<keyword evidence="2" id="KW-0238">DNA-binding</keyword>